<accession>A0A4U8UQS1</accession>
<name>A0A4U8UQS1_STECR</name>
<reference evidence="2 3" key="2">
    <citation type="journal article" date="2019" name="G3 (Bethesda)">
        <title>Hybrid Assembly of the Genome of the Entomopathogenic Nematode Steinernema carpocapsae Identifies the X-Chromosome.</title>
        <authorList>
            <person name="Serra L."/>
            <person name="Macchietto M."/>
            <person name="Macias-Munoz A."/>
            <person name="McGill C.J."/>
            <person name="Rodriguez I.M."/>
            <person name="Rodriguez B."/>
            <person name="Murad R."/>
            <person name="Mortazavi A."/>
        </authorList>
    </citation>
    <scope>NUCLEOTIDE SEQUENCE [LARGE SCALE GENOMIC DNA]</scope>
    <source>
        <strain evidence="2 3">ALL</strain>
    </source>
</reference>
<sequence length="80" mass="9253">MRSKARFGKQCKDAEQSRQRIRKDCTFECGAWHLRNRGGEDWISREEVKNVKTKSRRGESGEAGNTYVPLASTRERITHA</sequence>
<protein>
    <submittedName>
        <fullName evidence="2">Uncharacterized protein</fullName>
    </submittedName>
</protein>
<gene>
    <name evidence="2" type="ORF">L596_001651</name>
</gene>
<reference evidence="2 3" key="1">
    <citation type="journal article" date="2015" name="Genome Biol.">
        <title>Comparative genomics of Steinernema reveals deeply conserved gene regulatory networks.</title>
        <authorList>
            <person name="Dillman A.R."/>
            <person name="Macchietto M."/>
            <person name="Porter C.F."/>
            <person name="Rogers A."/>
            <person name="Williams B."/>
            <person name="Antoshechkin I."/>
            <person name="Lee M.M."/>
            <person name="Goodwin Z."/>
            <person name="Lu X."/>
            <person name="Lewis E.E."/>
            <person name="Goodrich-Blair H."/>
            <person name="Stock S.P."/>
            <person name="Adams B.J."/>
            <person name="Sternberg P.W."/>
            <person name="Mortazavi A."/>
        </authorList>
    </citation>
    <scope>NUCLEOTIDE SEQUENCE [LARGE SCALE GENOMIC DNA]</scope>
    <source>
        <strain evidence="2 3">ALL</strain>
    </source>
</reference>
<evidence type="ECO:0000256" key="1">
    <source>
        <dbReference type="SAM" id="MobiDB-lite"/>
    </source>
</evidence>
<proteinExistence type="predicted"/>
<organism evidence="2 3">
    <name type="scientific">Steinernema carpocapsae</name>
    <name type="common">Entomopathogenic nematode</name>
    <dbReference type="NCBI Taxonomy" id="34508"/>
    <lineage>
        <taxon>Eukaryota</taxon>
        <taxon>Metazoa</taxon>
        <taxon>Ecdysozoa</taxon>
        <taxon>Nematoda</taxon>
        <taxon>Chromadorea</taxon>
        <taxon>Rhabditida</taxon>
        <taxon>Tylenchina</taxon>
        <taxon>Panagrolaimomorpha</taxon>
        <taxon>Strongyloidoidea</taxon>
        <taxon>Steinernematidae</taxon>
        <taxon>Steinernema</taxon>
    </lineage>
</organism>
<keyword evidence="3" id="KW-1185">Reference proteome</keyword>
<dbReference type="Proteomes" id="UP000298663">
    <property type="component" value="Unassembled WGS sequence"/>
</dbReference>
<dbReference type="AlphaFoldDB" id="A0A4U8UQS1"/>
<evidence type="ECO:0000313" key="2">
    <source>
        <dbReference type="EMBL" id="TMS33978.1"/>
    </source>
</evidence>
<comment type="caution">
    <text evidence="2">The sequence shown here is derived from an EMBL/GenBank/DDBJ whole genome shotgun (WGS) entry which is preliminary data.</text>
</comment>
<dbReference type="EMBL" id="AZBU02000001">
    <property type="protein sequence ID" value="TMS33978.1"/>
    <property type="molecule type" value="Genomic_DNA"/>
</dbReference>
<feature type="region of interest" description="Disordered" evidence="1">
    <location>
        <begin position="53"/>
        <end position="80"/>
    </location>
</feature>
<evidence type="ECO:0000313" key="3">
    <source>
        <dbReference type="Proteomes" id="UP000298663"/>
    </source>
</evidence>